<accession>A0A841P9Q3</accession>
<organism evidence="1 2">
    <name type="scientific">Mesorhizobium sangaii</name>
    <dbReference type="NCBI Taxonomy" id="505389"/>
    <lineage>
        <taxon>Bacteria</taxon>
        <taxon>Pseudomonadati</taxon>
        <taxon>Pseudomonadota</taxon>
        <taxon>Alphaproteobacteria</taxon>
        <taxon>Hyphomicrobiales</taxon>
        <taxon>Phyllobacteriaceae</taxon>
        <taxon>Mesorhizobium</taxon>
    </lineage>
</organism>
<dbReference type="Proteomes" id="UP000556329">
    <property type="component" value="Unassembled WGS sequence"/>
</dbReference>
<name>A0A841P9Q3_9HYPH</name>
<gene>
    <name evidence="1" type="ORF">HNQ71_004574</name>
</gene>
<proteinExistence type="predicted"/>
<sequence>MQTRNDGTHVILPAAAPIARRPDRAGLPVMMLRQPDGKVRHDGSRAANKQRCYAVAERGRLHGASELNARVRDRGLEHRMVYYRSLEEERRWIESREKYDRLRRRDKRPRGAGCGGRVIPIGYSQFSRGAGSPCTSHNCRFSFFVSSLVRCVAARLAFVGAEPKGRAWSKTVLEVAARR</sequence>
<evidence type="ECO:0000313" key="2">
    <source>
        <dbReference type="Proteomes" id="UP000556329"/>
    </source>
</evidence>
<reference evidence="1 2" key="1">
    <citation type="submission" date="2020-08" db="EMBL/GenBank/DDBJ databases">
        <title>Genomic Encyclopedia of Type Strains, Phase IV (KMG-IV): sequencing the most valuable type-strain genomes for metagenomic binning, comparative biology and taxonomic classification.</title>
        <authorList>
            <person name="Goeker M."/>
        </authorList>
    </citation>
    <scope>NUCLEOTIDE SEQUENCE [LARGE SCALE GENOMIC DNA]</scope>
    <source>
        <strain evidence="1 2">DSM 100039</strain>
    </source>
</reference>
<comment type="caution">
    <text evidence="1">The sequence shown here is derived from an EMBL/GenBank/DDBJ whole genome shotgun (WGS) entry which is preliminary data.</text>
</comment>
<evidence type="ECO:0000313" key="1">
    <source>
        <dbReference type="EMBL" id="MBB6411886.1"/>
    </source>
</evidence>
<dbReference type="EMBL" id="JACHEF010000004">
    <property type="protein sequence ID" value="MBB6411886.1"/>
    <property type="molecule type" value="Genomic_DNA"/>
</dbReference>
<keyword evidence="2" id="KW-1185">Reference proteome</keyword>
<dbReference type="AlphaFoldDB" id="A0A841P9Q3"/>
<protein>
    <submittedName>
        <fullName evidence="1">Uncharacterized protein</fullName>
    </submittedName>
</protein>